<dbReference type="AlphaFoldDB" id="A0A382A960"/>
<name>A0A382A960_9ZZZZ</name>
<dbReference type="EMBL" id="UINC01024441">
    <property type="protein sequence ID" value="SVA98065.1"/>
    <property type="molecule type" value="Genomic_DNA"/>
</dbReference>
<organism evidence="1">
    <name type="scientific">marine metagenome</name>
    <dbReference type="NCBI Taxonomy" id="408172"/>
    <lineage>
        <taxon>unclassified sequences</taxon>
        <taxon>metagenomes</taxon>
        <taxon>ecological metagenomes</taxon>
    </lineage>
</organism>
<evidence type="ECO:0000313" key="1">
    <source>
        <dbReference type="EMBL" id="SVA98065.1"/>
    </source>
</evidence>
<gene>
    <name evidence="1" type="ORF">METZ01_LOCUS150919</name>
</gene>
<sequence length="25" mass="2854">RDSIFAIVEIYVSLKSNSLNKKDTI</sequence>
<protein>
    <submittedName>
        <fullName evidence="1">Uncharacterized protein</fullName>
    </submittedName>
</protein>
<proteinExistence type="predicted"/>
<feature type="non-terminal residue" evidence="1">
    <location>
        <position position="1"/>
    </location>
</feature>
<accession>A0A382A960</accession>
<reference evidence="1" key="1">
    <citation type="submission" date="2018-05" db="EMBL/GenBank/DDBJ databases">
        <authorList>
            <person name="Lanie J.A."/>
            <person name="Ng W.-L."/>
            <person name="Kazmierczak K.M."/>
            <person name="Andrzejewski T.M."/>
            <person name="Davidsen T.M."/>
            <person name="Wayne K.J."/>
            <person name="Tettelin H."/>
            <person name="Glass J.I."/>
            <person name="Rusch D."/>
            <person name="Podicherti R."/>
            <person name="Tsui H.-C.T."/>
            <person name="Winkler M.E."/>
        </authorList>
    </citation>
    <scope>NUCLEOTIDE SEQUENCE</scope>
</reference>